<dbReference type="GO" id="GO:0071770">
    <property type="term" value="P:DIM/DIP cell wall layer assembly"/>
    <property type="evidence" value="ECO:0007669"/>
    <property type="project" value="TreeGrafter"/>
</dbReference>
<dbReference type="InterPro" id="IPR050091">
    <property type="entry name" value="PKS_NRPS_Biosynth_Enz"/>
</dbReference>
<organism evidence="4 5">
    <name type="scientific">Labedaea rhizosphaerae</name>
    <dbReference type="NCBI Taxonomy" id="598644"/>
    <lineage>
        <taxon>Bacteria</taxon>
        <taxon>Bacillati</taxon>
        <taxon>Actinomycetota</taxon>
        <taxon>Actinomycetes</taxon>
        <taxon>Pseudonocardiales</taxon>
        <taxon>Pseudonocardiaceae</taxon>
        <taxon>Labedaea</taxon>
    </lineage>
</organism>
<dbReference type="GO" id="GO:0005737">
    <property type="term" value="C:cytoplasm"/>
    <property type="evidence" value="ECO:0007669"/>
    <property type="project" value="TreeGrafter"/>
</dbReference>
<evidence type="ECO:0000256" key="1">
    <source>
        <dbReference type="ARBA" id="ARBA00022450"/>
    </source>
</evidence>
<name>A0A4R6SAQ8_LABRH</name>
<dbReference type="GO" id="GO:0005886">
    <property type="term" value="C:plasma membrane"/>
    <property type="evidence" value="ECO:0007669"/>
    <property type="project" value="TreeGrafter"/>
</dbReference>
<dbReference type="InterPro" id="IPR016036">
    <property type="entry name" value="Malonyl_transacylase_ACP-bd"/>
</dbReference>
<dbReference type="RefSeq" id="WP_208115780.1">
    <property type="nucleotide sequence ID" value="NZ_SNXZ01000004.1"/>
</dbReference>
<dbReference type="Gene3D" id="3.30.70.250">
    <property type="entry name" value="Malonyl-CoA ACP transacylase, ACP-binding"/>
    <property type="match status" value="1"/>
</dbReference>
<dbReference type="PANTHER" id="PTHR43775:SF37">
    <property type="entry name" value="SI:DKEY-61P9.11"/>
    <property type="match status" value="1"/>
</dbReference>
<reference evidence="4 5" key="1">
    <citation type="submission" date="2019-03" db="EMBL/GenBank/DDBJ databases">
        <title>Genomic Encyclopedia of Type Strains, Phase IV (KMG-IV): sequencing the most valuable type-strain genomes for metagenomic binning, comparative biology and taxonomic classification.</title>
        <authorList>
            <person name="Goeker M."/>
        </authorList>
    </citation>
    <scope>NUCLEOTIDE SEQUENCE [LARGE SCALE GENOMIC DNA]</scope>
    <source>
        <strain evidence="4 5">DSM 45361</strain>
    </source>
</reference>
<protein>
    <submittedName>
        <fullName evidence="4">Acyl transferase family protein</fullName>
    </submittedName>
</protein>
<dbReference type="GO" id="GO:0006633">
    <property type="term" value="P:fatty acid biosynthetic process"/>
    <property type="evidence" value="ECO:0007669"/>
    <property type="project" value="TreeGrafter"/>
</dbReference>
<evidence type="ECO:0000313" key="4">
    <source>
        <dbReference type="EMBL" id="TDP96613.1"/>
    </source>
</evidence>
<dbReference type="SUPFAM" id="SSF52151">
    <property type="entry name" value="FabD/lysophospholipase-like"/>
    <property type="match status" value="1"/>
</dbReference>
<dbReference type="InterPro" id="IPR001227">
    <property type="entry name" value="Ac_transferase_dom_sf"/>
</dbReference>
<dbReference type="Proteomes" id="UP000295444">
    <property type="component" value="Unassembled WGS sequence"/>
</dbReference>
<feature type="domain" description="Malonyl-CoA:ACP transacylase (MAT)" evidence="3">
    <location>
        <begin position="9"/>
        <end position="288"/>
    </location>
</feature>
<dbReference type="Pfam" id="PF00698">
    <property type="entry name" value="Acyl_transf_1"/>
    <property type="match status" value="1"/>
</dbReference>
<accession>A0A4R6SAQ8</accession>
<dbReference type="AlphaFoldDB" id="A0A4R6SAQ8"/>
<comment type="caution">
    <text evidence="4">The sequence shown here is derived from an EMBL/GenBank/DDBJ whole genome shotgun (WGS) entry which is preliminary data.</text>
</comment>
<evidence type="ECO:0000256" key="2">
    <source>
        <dbReference type="ARBA" id="ARBA00022553"/>
    </source>
</evidence>
<sequence>MDPRPVVLMFPGQGAQHARMAAGLYGHDPAFTATMDRVLPLFDDDLRSAWLDGDPVDDAERAQPLLFAVDYALGAMVLGWGVRPWALVGHSIGELAAATLAGIFEVEDVAALLLERARLLAEAPPGGMLAVAASAAEVLPYLREDVVVGAENAPNQVLLAGSAAPLAAVQRALKADGFVCLRAKSDRPFHSPAIGTVCQRALPAFRSVPLKQPRLRLWSAYTTEPLTEPGTPEFWCMQPASVVRFWPTLDNILSTQDVHLVEAGPGQGLSAIARRHPRGVVTPLLPDRFRGPEADRAAVQAARSRLV</sequence>
<dbReference type="SMART" id="SM00827">
    <property type="entry name" value="PKS_AT"/>
    <property type="match status" value="1"/>
</dbReference>
<evidence type="ECO:0000259" key="3">
    <source>
        <dbReference type="SMART" id="SM00827"/>
    </source>
</evidence>
<dbReference type="Gene3D" id="3.30.70.3290">
    <property type="match status" value="1"/>
</dbReference>
<gene>
    <name evidence="4" type="ORF">EV186_104601</name>
</gene>
<keyword evidence="2" id="KW-0597">Phosphoprotein</keyword>
<dbReference type="InterPro" id="IPR014043">
    <property type="entry name" value="Acyl_transferase_dom"/>
</dbReference>
<dbReference type="SUPFAM" id="SSF55048">
    <property type="entry name" value="Probable ACP-binding domain of malonyl-CoA ACP transacylase"/>
    <property type="match status" value="1"/>
</dbReference>
<keyword evidence="5" id="KW-1185">Reference proteome</keyword>
<dbReference type="PANTHER" id="PTHR43775">
    <property type="entry name" value="FATTY ACID SYNTHASE"/>
    <property type="match status" value="1"/>
</dbReference>
<proteinExistence type="predicted"/>
<evidence type="ECO:0000313" key="5">
    <source>
        <dbReference type="Proteomes" id="UP000295444"/>
    </source>
</evidence>
<dbReference type="GO" id="GO:0004312">
    <property type="term" value="F:fatty acid synthase activity"/>
    <property type="evidence" value="ECO:0007669"/>
    <property type="project" value="TreeGrafter"/>
</dbReference>
<keyword evidence="1" id="KW-0596">Phosphopantetheine</keyword>
<dbReference type="Gene3D" id="3.40.366.10">
    <property type="entry name" value="Malonyl-Coenzyme A Acyl Carrier Protein, domain 2"/>
    <property type="match status" value="1"/>
</dbReference>
<dbReference type="EMBL" id="SNXZ01000004">
    <property type="protein sequence ID" value="TDP96613.1"/>
    <property type="molecule type" value="Genomic_DNA"/>
</dbReference>
<keyword evidence="4" id="KW-0808">Transferase</keyword>
<dbReference type="InterPro" id="IPR016035">
    <property type="entry name" value="Acyl_Trfase/lysoPLipase"/>
</dbReference>